<evidence type="ECO:0000256" key="1">
    <source>
        <dbReference type="SAM" id="MobiDB-lite"/>
    </source>
</evidence>
<keyword evidence="2" id="KW-0812">Transmembrane</keyword>
<evidence type="ECO:0000313" key="3">
    <source>
        <dbReference type="EMBL" id="KAJ6807415.1"/>
    </source>
</evidence>
<dbReference type="GO" id="GO:0016705">
    <property type="term" value="F:oxidoreductase activity, acting on paired donors, with incorporation or reduction of molecular oxygen"/>
    <property type="evidence" value="ECO:0007669"/>
    <property type="project" value="InterPro"/>
</dbReference>
<accession>A0AAX6EUH5</accession>
<feature type="compositionally biased region" description="Low complexity" evidence="1">
    <location>
        <begin position="185"/>
        <end position="197"/>
    </location>
</feature>
<evidence type="ECO:0000256" key="2">
    <source>
        <dbReference type="SAM" id="Phobius"/>
    </source>
</evidence>
<sequence length="208" mass="22465">MPMEAIVNKSVSVLYLHTKPNFWITISLLSVLERTCIPMAMAISTNLNLVLTLCIPTVLFLLFIRWLKEGRSLPPGPFGLPLLGNLPFLSPDLHRCFADLSRTYGPVMTIRLGCRPCVVLSSSSAAREALRDNDLTFASHDVPAAALAAFNGKSSMEPVRPRLAHAAEDERSRGAQRVQPRSCPSASAKGGAADGGDNPCKGRKRGRG</sequence>
<dbReference type="GO" id="GO:0020037">
    <property type="term" value="F:heme binding"/>
    <property type="evidence" value="ECO:0007669"/>
    <property type="project" value="InterPro"/>
</dbReference>
<reference evidence="3" key="1">
    <citation type="journal article" date="2023" name="GigaByte">
        <title>Genome assembly of the bearded iris, Iris pallida Lam.</title>
        <authorList>
            <person name="Bruccoleri R.E."/>
            <person name="Oakeley E.J."/>
            <person name="Faust A.M.E."/>
            <person name="Altorfer M."/>
            <person name="Dessus-Babus S."/>
            <person name="Burckhardt D."/>
            <person name="Oertli M."/>
            <person name="Naumann U."/>
            <person name="Petersen F."/>
            <person name="Wong J."/>
        </authorList>
    </citation>
    <scope>NUCLEOTIDE SEQUENCE</scope>
    <source>
        <strain evidence="3">GSM-AAB239-AS_SAM_17_03QT</strain>
    </source>
</reference>
<protein>
    <submittedName>
        <fullName evidence="3">Flavonoid 3'-monooxygenase</fullName>
    </submittedName>
</protein>
<keyword evidence="2" id="KW-1133">Transmembrane helix</keyword>
<dbReference type="PANTHER" id="PTHR47951">
    <property type="entry name" value="OS08G0547900 PROTEIN"/>
    <property type="match status" value="1"/>
</dbReference>
<dbReference type="EMBL" id="JANAVB010033828">
    <property type="protein sequence ID" value="KAJ6807415.1"/>
    <property type="molecule type" value="Genomic_DNA"/>
</dbReference>
<dbReference type="GO" id="GO:0005506">
    <property type="term" value="F:iron ion binding"/>
    <property type="evidence" value="ECO:0007669"/>
    <property type="project" value="InterPro"/>
</dbReference>
<reference evidence="3" key="2">
    <citation type="submission" date="2023-04" db="EMBL/GenBank/DDBJ databases">
        <authorList>
            <person name="Bruccoleri R.E."/>
            <person name="Oakeley E.J."/>
            <person name="Faust A.-M."/>
            <person name="Dessus-Babus S."/>
            <person name="Altorfer M."/>
            <person name="Burckhardt D."/>
            <person name="Oertli M."/>
            <person name="Naumann U."/>
            <person name="Petersen F."/>
            <person name="Wong J."/>
        </authorList>
    </citation>
    <scope>NUCLEOTIDE SEQUENCE</scope>
    <source>
        <strain evidence="3">GSM-AAB239-AS_SAM_17_03QT</strain>
        <tissue evidence="3">Leaf</tissue>
    </source>
</reference>
<feature type="region of interest" description="Disordered" evidence="1">
    <location>
        <begin position="161"/>
        <end position="208"/>
    </location>
</feature>
<gene>
    <name evidence="3" type="ORF">M6B38_172965</name>
</gene>
<dbReference type="GO" id="GO:0004497">
    <property type="term" value="F:monooxygenase activity"/>
    <property type="evidence" value="ECO:0007669"/>
    <property type="project" value="InterPro"/>
</dbReference>
<dbReference type="InterPro" id="IPR036396">
    <property type="entry name" value="Cyt_P450_sf"/>
</dbReference>
<dbReference type="Proteomes" id="UP001140949">
    <property type="component" value="Unassembled WGS sequence"/>
</dbReference>
<feature type="transmembrane region" description="Helical" evidence="2">
    <location>
        <begin position="21"/>
        <end position="43"/>
    </location>
</feature>
<dbReference type="InterPro" id="IPR001128">
    <property type="entry name" value="Cyt_P450"/>
</dbReference>
<comment type="caution">
    <text evidence="3">The sequence shown here is derived from an EMBL/GenBank/DDBJ whole genome shotgun (WGS) entry which is preliminary data.</text>
</comment>
<feature type="transmembrane region" description="Helical" evidence="2">
    <location>
        <begin position="49"/>
        <end position="67"/>
    </location>
</feature>
<keyword evidence="2" id="KW-0472">Membrane</keyword>
<dbReference type="Gene3D" id="1.10.630.10">
    <property type="entry name" value="Cytochrome P450"/>
    <property type="match status" value="1"/>
</dbReference>
<dbReference type="PRINTS" id="PR00463">
    <property type="entry name" value="EP450I"/>
</dbReference>
<name>A0AAX6EUH5_IRIPA</name>
<dbReference type="InterPro" id="IPR002401">
    <property type="entry name" value="Cyt_P450_E_grp-I"/>
</dbReference>
<proteinExistence type="predicted"/>
<dbReference type="Pfam" id="PF00067">
    <property type="entry name" value="p450"/>
    <property type="match status" value="1"/>
</dbReference>
<dbReference type="SUPFAM" id="SSF48264">
    <property type="entry name" value="Cytochrome P450"/>
    <property type="match status" value="1"/>
</dbReference>
<evidence type="ECO:0000313" key="4">
    <source>
        <dbReference type="Proteomes" id="UP001140949"/>
    </source>
</evidence>
<keyword evidence="4" id="KW-1185">Reference proteome</keyword>
<organism evidence="3 4">
    <name type="scientific">Iris pallida</name>
    <name type="common">Sweet iris</name>
    <dbReference type="NCBI Taxonomy" id="29817"/>
    <lineage>
        <taxon>Eukaryota</taxon>
        <taxon>Viridiplantae</taxon>
        <taxon>Streptophyta</taxon>
        <taxon>Embryophyta</taxon>
        <taxon>Tracheophyta</taxon>
        <taxon>Spermatophyta</taxon>
        <taxon>Magnoliopsida</taxon>
        <taxon>Liliopsida</taxon>
        <taxon>Asparagales</taxon>
        <taxon>Iridaceae</taxon>
        <taxon>Iridoideae</taxon>
        <taxon>Irideae</taxon>
        <taxon>Iris</taxon>
    </lineage>
</organism>
<dbReference type="PANTHER" id="PTHR47951:SF3">
    <property type="entry name" value="CYTOCHROME P450, FAMILY 706, SUBFAMILY A, POLYPEPTIDE 4"/>
    <property type="match status" value="1"/>
</dbReference>
<dbReference type="AlphaFoldDB" id="A0AAX6EUH5"/>